<keyword evidence="1" id="KW-0863">Zinc-finger</keyword>
<dbReference type="Proteomes" id="UP000541444">
    <property type="component" value="Unassembled WGS sequence"/>
</dbReference>
<dbReference type="GO" id="GO:0008270">
    <property type="term" value="F:zinc ion binding"/>
    <property type="evidence" value="ECO:0007669"/>
    <property type="project" value="UniProtKB-KW"/>
</dbReference>
<dbReference type="SUPFAM" id="SSF57756">
    <property type="entry name" value="Retrovirus zinc finger-like domains"/>
    <property type="match status" value="1"/>
</dbReference>
<keyword evidence="1" id="KW-0479">Metal-binding</keyword>
<dbReference type="InterPro" id="IPR036875">
    <property type="entry name" value="Znf_CCHC_sf"/>
</dbReference>
<proteinExistence type="predicted"/>
<feature type="domain" description="CCHC-type" evidence="2">
    <location>
        <begin position="185"/>
        <end position="199"/>
    </location>
</feature>
<dbReference type="PROSITE" id="PS50158">
    <property type="entry name" value="ZF_CCHC"/>
    <property type="match status" value="1"/>
</dbReference>
<comment type="caution">
    <text evidence="3">The sequence shown here is derived from an EMBL/GenBank/DDBJ whole genome shotgun (WGS) entry which is preliminary data.</text>
</comment>
<dbReference type="OrthoDB" id="2419613at2759"/>
<protein>
    <recommendedName>
        <fullName evidence="2">CCHC-type domain-containing protein</fullName>
    </recommendedName>
</protein>
<sequence>MSPSLSKTHFLLERSRRVAEMEASARFVRRNCSTKSPTVEVSVYGWETGLKLGSDSSGVQHNPHRNIEIVLFSLGTLQVLALGLRPKPDHKYRINWNIYHTLYGYAVCVMCYVKSHSPDCCPWLYTKCRFPHCDGIRKLMTSYTTKNYNKKYLKCQHSKCTEFQWLSDANVQSGSSTGTSSGSGCFGCGGSSHWIRDCPWKESKCKVQGCVGTRMLKTSRQDHSYGQKYLKCFTCGNFQWLKATLEDFKEAKNEKLNVKVTVEMGLEEFIKKFKIKTTM</sequence>
<dbReference type="PANTHER" id="PTHR23130:SF199">
    <property type="entry name" value="CYTOCHROME B561 AND DOMON DOMAIN-CONTAINING PROTEIN"/>
    <property type="match status" value="1"/>
</dbReference>
<accession>A0A7J7LYK6</accession>
<dbReference type="PANTHER" id="PTHR23130">
    <property type="entry name" value="CYTOCHROME B561 AND DOMON DOMAIN-CONTAINING PROTEIN"/>
    <property type="match status" value="1"/>
</dbReference>
<dbReference type="GO" id="GO:0003676">
    <property type="term" value="F:nucleic acid binding"/>
    <property type="evidence" value="ECO:0007669"/>
    <property type="project" value="InterPro"/>
</dbReference>
<organism evidence="3 4">
    <name type="scientific">Kingdonia uniflora</name>
    <dbReference type="NCBI Taxonomy" id="39325"/>
    <lineage>
        <taxon>Eukaryota</taxon>
        <taxon>Viridiplantae</taxon>
        <taxon>Streptophyta</taxon>
        <taxon>Embryophyta</taxon>
        <taxon>Tracheophyta</taxon>
        <taxon>Spermatophyta</taxon>
        <taxon>Magnoliopsida</taxon>
        <taxon>Ranunculales</taxon>
        <taxon>Circaeasteraceae</taxon>
        <taxon>Kingdonia</taxon>
    </lineage>
</organism>
<gene>
    <name evidence="3" type="ORF">GIB67_031635</name>
</gene>
<dbReference type="EMBL" id="JACGCM010001886">
    <property type="protein sequence ID" value="KAF6147644.1"/>
    <property type="molecule type" value="Genomic_DNA"/>
</dbReference>
<dbReference type="CDD" id="cd08760">
    <property type="entry name" value="Cyt_b561_FRRS1_like"/>
    <property type="match status" value="1"/>
</dbReference>
<evidence type="ECO:0000313" key="4">
    <source>
        <dbReference type="Proteomes" id="UP000541444"/>
    </source>
</evidence>
<name>A0A7J7LYK6_9MAGN</name>
<dbReference type="AlphaFoldDB" id="A0A7J7LYK6"/>
<reference evidence="3 4" key="1">
    <citation type="journal article" date="2020" name="IScience">
        <title>Genome Sequencing of the Endangered Kingdonia uniflora (Circaeasteraceae, Ranunculales) Reveals Potential Mechanisms of Evolutionary Specialization.</title>
        <authorList>
            <person name="Sun Y."/>
            <person name="Deng T."/>
            <person name="Zhang A."/>
            <person name="Moore M.J."/>
            <person name="Landis J.B."/>
            <person name="Lin N."/>
            <person name="Zhang H."/>
            <person name="Zhang X."/>
            <person name="Huang J."/>
            <person name="Zhang X."/>
            <person name="Sun H."/>
            <person name="Wang H."/>
        </authorList>
    </citation>
    <scope>NUCLEOTIDE SEQUENCE [LARGE SCALE GENOMIC DNA]</scope>
    <source>
        <strain evidence="3">TB1705</strain>
        <tissue evidence="3">Leaf</tissue>
    </source>
</reference>
<keyword evidence="4" id="KW-1185">Reference proteome</keyword>
<evidence type="ECO:0000313" key="3">
    <source>
        <dbReference type="EMBL" id="KAF6147644.1"/>
    </source>
</evidence>
<keyword evidence="1" id="KW-0862">Zinc</keyword>
<evidence type="ECO:0000259" key="2">
    <source>
        <dbReference type="PROSITE" id="PS50158"/>
    </source>
</evidence>
<evidence type="ECO:0000256" key="1">
    <source>
        <dbReference type="PROSITE-ProRule" id="PRU00047"/>
    </source>
</evidence>
<dbReference type="InterPro" id="IPR001878">
    <property type="entry name" value="Znf_CCHC"/>
</dbReference>